<dbReference type="InterPro" id="IPR003593">
    <property type="entry name" value="AAA+_ATPase"/>
</dbReference>
<evidence type="ECO:0000313" key="15">
    <source>
        <dbReference type="Proteomes" id="UP001215549"/>
    </source>
</evidence>
<evidence type="ECO:0000313" key="12">
    <source>
        <dbReference type="EMBL" id="SIS99252.1"/>
    </source>
</evidence>
<dbReference type="SMART" id="SM00382">
    <property type="entry name" value="AAA"/>
    <property type="match status" value="1"/>
</dbReference>
<evidence type="ECO:0000256" key="4">
    <source>
        <dbReference type="ARBA" id="ARBA00022475"/>
    </source>
</evidence>
<evidence type="ECO:0000256" key="7">
    <source>
        <dbReference type="ARBA" id="ARBA00022840"/>
    </source>
</evidence>
<gene>
    <name evidence="13" type="ORF">JHX88_11260</name>
    <name evidence="12" type="ORF">SAMN05421772_111116</name>
</gene>
<feature type="domain" description="ABC transporter" evidence="11">
    <location>
        <begin position="3"/>
        <end position="239"/>
    </location>
</feature>
<keyword evidence="8" id="KW-0408">Iron</keyword>
<dbReference type="PANTHER" id="PTHR42771">
    <property type="entry name" value="IRON(3+)-HYDROXAMATE IMPORT ATP-BINDING PROTEIN FHUC"/>
    <property type="match status" value="1"/>
</dbReference>
<keyword evidence="15" id="KW-1185">Reference proteome</keyword>
<dbReference type="InterPro" id="IPR027417">
    <property type="entry name" value="P-loop_NTPase"/>
</dbReference>
<comment type="subcellular location">
    <subcellularLocation>
        <location evidence="1">Cell membrane</location>
        <topology evidence="1">Peripheral membrane protein</topology>
    </subcellularLocation>
</comment>
<dbReference type="InterPro" id="IPR051535">
    <property type="entry name" value="Siderophore_ABC-ATPase"/>
</dbReference>
<sequence length="256" mass="27963">MTLEALDLTLGYGGPPIVRNLSVSIPSATVTAIIGPNGCGKSTLLRGLGGLIPARSGRVLLGDEDLARLRPAAIARRVTLLPQSPTPPEGIRVAELVSRGRTPWLRPFRPMGARDRYAIHQAMEATAIADLRDHRVSDLSGGQRQRVWIAMALAQETGWLLLDEPTTWLDLRHQLDLLKLLRRFNRDDNRSIVMVLHDISQAARFADHVIAMRDGEILAQGTPAQVISAEVLEQVFGLASKVIDDPLHGSPLVLPM</sequence>
<dbReference type="GO" id="GO:0016887">
    <property type="term" value="F:ATP hydrolysis activity"/>
    <property type="evidence" value="ECO:0007669"/>
    <property type="project" value="InterPro"/>
</dbReference>
<proteinExistence type="inferred from homology"/>
<evidence type="ECO:0000256" key="8">
    <source>
        <dbReference type="ARBA" id="ARBA00023004"/>
    </source>
</evidence>
<dbReference type="GO" id="GO:0005524">
    <property type="term" value="F:ATP binding"/>
    <property type="evidence" value="ECO:0007669"/>
    <property type="project" value="UniProtKB-KW"/>
</dbReference>
<protein>
    <submittedName>
        <fullName evidence="13">ABC transporter ATP-binding protein</fullName>
    </submittedName>
    <submittedName>
        <fullName evidence="12">Iron complex transport system ATP-binding protein</fullName>
    </submittedName>
</protein>
<evidence type="ECO:0000259" key="11">
    <source>
        <dbReference type="PROSITE" id="PS50893"/>
    </source>
</evidence>
<dbReference type="EMBL" id="CP067140">
    <property type="protein sequence ID" value="WCR01525.1"/>
    <property type="molecule type" value="Genomic_DNA"/>
</dbReference>
<reference evidence="13 15" key="2">
    <citation type="submission" date="2021-01" db="EMBL/GenBank/DDBJ databases">
        <title>Biogeographic distribution of Paracoccus.</title>
        <authorList>
            <person name="Hollensteiner J."/>
            <person name="Leineberger J."/>
            <person name="Brinkhoff T."/>
            <person name="Daniel R."/>
        </authorList>
    </citation>
    <scope>NUCLEOTIDE SEQUENCE [LARGE SCALE GENOMIC DNA]</scope>
    <source>
        <strain evidence="13 15">DSM 18447</strain>
    </source>
</reference>
<dbReference type="PROSITE" id="PS50893">
    <property type="entry name" value="ABC_TRANSPORTER_2"/>
    <property type="match status" value="1"/>
</dbReference>
<dbReference type="FunFam" id="3.40.50.300:FF:000134">
    <property type="entry name" value="Iron-enterobactin ABC transporter ATP-binding protein"/>
    <property type="match status" value="1"/>
</dbReference>
<dbReference type="PANTHER" id="PTHR42771:SF2">
    <property type="entry name" value="IRON(3+)-HYDROXAMATE IMPORT ATP-BINDING PROTEIN FHUC"/>
    <property type="match status" value="1"/>
</dbReference>
<evidence type="ECO:0000256" key="3">
    <source>
        <dbReference type="ARBA" id="ARBA00022448"/>
    </source>
</evidence>
<keyword evidence="3" id="KW-0813">Transport</keyword>
<dbReference type="SUPFAM" id="SSF52540">
    <property type="entry name" value="P-loop containing nucleoside triphosphate hydrolases"/>
    <property type="match status" value="1"/>
</dbReference>
<evidence type="ECO:0000313" key="13">
    <source>
        <dbReference type="EMBL" id="WCR01525.1"/>
    </source>
</evidence>
<reference evidence="12 14" key="1">
    <citation type="submission" date="2017-01" db="EMBL/GenBank/DDBJ databases">
        <authorList>
            <person name="Varghese N."/>
            <person name="Submissions S."/>
        </authorList>
    </citation>
    <scope>NUCLEOTIDE SEQUENCE [LARGE SCALE GENOMIC DNA]</scope>
    <source>
        <strain evidence="12 14">DSM 18447</strain>
    </source>
</reference>
<dbReference type="GO" id="GO:0006826">
    <property type="term" value="P:iron ion transport"/>
    <property type="evidence" value="ECO:0007669"/>
    <property type="project" value="UniProtKB-KW"/>
</dbReference>
<dbReference type="PROSITE" id="PS00211">
    <property type="entry name" value="ABC_TRANSPORTER_1"/>
    <property type="match status" value="1"/>
</dbReference>
<keyword evidence="7 12" id="KW-0067">ATP-binding</keyword>
<organism evidence="12 14">
    <name type="scientific">Paracoccus saliphilus</name>
    <dbReference type="NCBI Taxonomy" id="405559"/>
    <lineage>
        <taxon>Bacteria</taxon>
        <taxon>Pseudomonadati</taxon>
        <taxon>Pseudomonadota</taxon>
        <taxon>Alphaproteobacteria</taxon>
        <taxon>Rhodobacterales</taxon>
        <taxon>Paracoccaceae</taxon>
        <taxon>Paracoccus</taxon>
    </lineage>
</organism>
<dbReference type="InterPro" id="IPR003439">
    <property type="entry name" value="ABC_transporter-like_ATP-bd"/>
</dbReference>
<keyword evidence="4" id="KW-1003">Cell membrane</keyword>
<evidence type="ECO:0000256" key="5">
    <source>
        <dbReference type="ARBA" id="ARBA00022496"/>
    </source>
</evidence>
<keyword evidence="9" id="KW-0406">Ion transport</keyword>
<dbReference type="AlphaFoldDB" id="A0AA46A6K0"/>
<dbReference type="CDD" id="cd03214">
    <property type="entry name" value="ABC_Iron-Siderophores_B12_Hemin"/>
    <property type="match status" value="1"/>
</dbReference>
<dbReference type="GO" id="GO:0005886">
    <property type="term" value="C:plasma membrane"/>
    <property type="evidence" value="ECO:0007669"/>
    <property type="project" value="UniProtKB-SubCell"/>
</dbReference>
<keyword evidence="5" id="KW-0410">Iron transport</keyword>
<evidence type="ECO:0000313" key="14">
    <source>
        <dbReference type="Proteomes" id="UP000186216"/>
    </source>
</evidence>
<evidence type="ECO:0000256" key="9">
    <source>
        <dbReference type="ARBA" id="ARBA00023065"/>
    </source>
</evidence>
<name>A0AA46A6K0_9RHOB</name>
<dbReference type="RefSeq" id="WP_076527053.1">
    <property type="nucleotide sequence ID" value="NZ_CP067140.1"/>
</dbReference>
<dbReference type="Pfam" id="PF00005">
    <property type="entry name" value="ABC_tran"/>
    <property type="match status" value="1"/>
</dbReference>
<dbReference type="Proteomes" id="UP000186216">
    <property type="component" value="Unassembled WGS sequence"/>
</dbReference>
<accession>A0AA46A6K0</accession>
<dbReference type="EMBL" id="FTOU01000011">
    <property type="protein sequence ID" value="SIS99252.1"/>
    <property type="molecule type" value="Genomic_DNA"/>
</dbReference>
<keyword evidence="6" id="KW-0547">Nucleotide-binding</keyword>
<dbReference type="InterPro" id="IPR017871">
    <property type="entry name" value="ABC_transporter-like_CS"/>
</dbReference>
<keyword evidence="10" id="KW-0472">Membrane</keyword>
<dbReference type="Proteomes" id="UP001215549">
    <property type="component" value="Chromosome"/>
</dbReference>
<comment type="similarity">
    <text evidence="2">Belongs to the ABC transporter superfamily.</text>
</comment>
<evidence type="ECO:0000256" key="10">
    <source>
        <dbReference type="ARBA" id="ARBA00023136"/>
    </source>
</evidence>
<evidence type="ECO:0000256" key="2">
    <source>
        <dbReference type="ARBA" id="ARBA00005417"/>
    </source>
</evidence>
<evidence type="ECO:0000256" key="6">
    <source>
        <dbReference type="ARBA" id="ARBA00022741"/>
    </source>
</evidence>
<dbReference type="Gene3D" id="3.40.50.300">
    <property type="entry name" value="P-loop containing nucleotide triphosphate hydrolases"/>
    <property type="match status" value="1"/>
</dbReference>
<evidence type="ECO:0000256" key="1">
    <source>
        <dbReference type="ARBA" id="ARBA00004202"/>
    </source>
</evidence>